<comment type="caution">
    <text evidence="3">The sequence shown here is derived from an EMBL/GenBank/DDBJ whole genome shotgun (WGS) entry which is preliminary data.</text>
</comment>
<feature type="compositionally biased region" description="Polar residues" evidence="1">
    <location>
        <begin position="283"/>
        <end position="297"/>
    </location>
</feature>
<keyword evidence="2" id="KW-1133">Transmembrane helix</keyword>
<evidence type="ECO:0000256" key="2">
    <source>
        <dbReference type="SAM" id="Phobius"/>
    </source>
</evidence>
<feature type="compositionally biased region" description="Polar residues" evidence="1">
    <location>
        <begin position="167"/>
        <end position="179"/>
    </location>
</feature>
<keyword evidence="2" id="KW-0472">Membrane</keyword>
<feature type="compositionally biased region" description="Polar residues" evidence="1">
    <location>
        <begin position="97"/>
        <end position="129"/>
    </location>
</feature>
<feature type="compositionally biased region" description="Polar residues" evidence="1">
    <location>
        <begin position="142"/>
        <end position="160"/>
    </location>
</feature>
<dbReference type="Proteomes" id="UP000290283">
    <property type="component" value="Unassembled WGS sequence"/>
</dbReference>
<dbReference type="RefSeq" id="WP_129434659.1">
    <property type="nucleotide sequence ID" value="NZ_SBKO01000001.1"/>
</dbReference>
<proteinExistence type="predicted"/>
<feature type="region of interest" description="Disordered" evidence="1">
    <location>
        <begin position="192"/>
        <end position="297"/>
    </location>
</feature>
<organism evidence="3 4">
    <name type="scientific">Flavobacterium amnicola</name>
    <dbReference type="NCBI Taxonomy" id="2506422"/>
    <lineage>
        <taxon>Bacteria</taxon>
        <taxon>Pseudomonadati</taxon>
        <taxon>Bacteroidota</taxon>
        <taxon>Flavobacteriia</taxon>
        <taxon>Flavobacteriales</taxon>
        <taxon>Flavobacteriaceae</taxon>
        <taxon>Flavobacterium</taxon>
    </lineage>
</organism>
<feature type="region of interest" description="Disordered" evidence="1">
    <location>
        <begin position="94"/>
        <end position="179"/>
    </location>
</feature>
<dbReference type="AlphaFoldDB" id="A0A4Q1K933"/>
<evidence type="ECO:0000313" key="4">
    <source>
        <dbReference type="Proteomes" id="UP000290283"/>
    </source>
</evidence>
<feature type="compositionally biased region" description="Polar residues" evidence="1">
    <location>
        <begin position="257"/>
        <end position="270"/>
    </location>
</feature>
<protein>
    <recommendedName>
        <fullName evidence="5">Outer membrane protein beta-barrel domain-containing protein</fullName>
    </recommendedName>
</protein>
<sequence length="636" mass="71052">MTDKKNIERLFQEKFKDFEVNPAPEAWDNIAARLEQKENKKRVFPFWFNAKAAGIAAALVLGFWGLNNESSFFTPWTLNLEGNKNETVVVQETNNNSKASSSENTAITSTKSDVEQVSTTQESSAVASTNNEVVKGNNKGNYENTSNLIVTSSAQSSSQNTKKEKTTPFNSNKNIQPSFKYFNNSNEVFVSNEKNKKQKASKTQSETPIQNNSSLAIQENEAFQKSEKTSATDISISNEKERFVKNQKSSKAKRNKNNTAIASKNNITDENLSEKAGNKKGVKSTSDYKIQNNSSVANNDKDVVQDKEKTTIEKTSISTEKEPFVKKHNNSMVGIEKNNTSDEVIKNNTTITPSKSTAVVAIDSSKIKAIEENPLEKILREKEKEKLAQNTEEKKEKTKSDWLIKPTIAPIFMFAKNGSPIDEKFVDNAKSYNNTVSVGIGLEKRLSDKFYFRTSVNNLDLSYNTNDIAYYSTLNIGGDPHARGLGNVSVNQSALFTTIVDSRDASFNSSEVLQNKKEGYLNQKISYVEIPFEVSYKIVDKKLGIQVMTGLSTLFLNKNQVSLVSEKFSSDLGEANNLNVVHFSTNIGLGFKYKFFKSFEASVEPTLKYQLFTFHTDSGGFKPYIIGLYSGVSYRF</sequence>
<dbReference type="EMBL" id="SBKO01000001">
    <property type="protein sequence ID" value="RXR21109.1"/>
    <property type="molecule type" value="Genomic_DNA"/>
</dbReference>
<name>A0A4Q1K933_9FLAO</name>
<dbReference type="OrthoDB" id="1113942at2"/>
<evidence type="ECO:0000256" key="1">
    <source>
        <dbReference type="SAM" id="MobiDB-lite"/>
    </source>
</evidence>
<evidence type="ECO:0000313" key="3">
    <source>
        <dbReference type="EMBL" id="RXR21109.1"/>
    </source>
</evidence>
<keyword evidence="2" id="KW-0812">Transmembrane</keyword>
<reference evidence="4" key="1">
    <citation type="submission" date="2019-01" db="EMBL/GenBank/DDBJ databases">
        <title>Cytophagaceae bacterium strain CAR-16.</title>
        <authorList>
            <person name="Chen W.-M."/>
        </authorList>
    </citation>
    <scope>NUCLEOTIDE SEQUENCE [LARGE SCALE GENOMIC DNA]</scope>
    <source>
        <strain evidence="4">LLJ-11</strain>
    </source>
</reference>
<feature type="compositionally biased region" description="Low complexity" evidence="1">
    <location>
        <begin position="130"/>
        <end position="141"/>
    </location>
</feature>
<feature type="compositionally biased region" description="Polar residues" evidence="1">
    <location>
        <begin position="201"/>
        <end position="221"/>
    </location>
</feature>
<gene>
    <name evidence="3" type="ORF">EQG63_03985</name>
</gene>
<feature type="transmembrane region" description="Helical" evidence="2">
    <location>
        <begin position="46"/>
        <end position="66"/>
    </location>
</feature>
<keyword evidence="4" id="KW-1185">Reference proteome</keyword>
<accession>A0A4Q1K933</accession>
<evidence type="ECO:0008006" key="5">
    <source>
        <dbReference type="Google" id="ProtNLM"/>
    </source>
</evidence>